<dbReference type="GO" id="GO:0007165">
    <property type="term" value="P:signal transduction"/>
    <property type="evidence" value="ECO:0007669"/>
    <property type="project" value="UniProtKB-KW"/>
</dbReference>
<comment type="similarity">
    <text evidence="3">Belongs to the methyl-accepting chemotaxis (MCP) protein family.</text>
</comment>
<feature type="domain" description="Methyl-accepting transducer" evidence="7">
    <location>
        <begin position="280"/>
        <end position="509"/>
    </location>
</feature>
<dbReference type="EMBL" id="CP031395">
    <property type="protein sequence ID" value="QBK05889.1"/>
    <property type="molecule type" value="Genomic_DNA"/>
</dbReference>
<keyword evidence="6" id="KW-0472">Membrane</keyword>
<dbReference type="PANTHER" id="PTHR43531:SF14">
    <property type="entry name" value="METHYL-ACCEPTING CHEMOTAXIS PROTEIN I-RELATED"/>
    <property type="match status" value="1"/>
</dbReference>
<protein>
    <submittedName>
        <fullName evidence="9">HAMP domain-containing protein</fullName>
    </submittedName>
</protein>
<dbReference type="Pfam" id="PF00015">
    <property type="entry name" value="MCPsignal"/>
    <property type="match status" value="1"/>
</dbReference>
<organism evidence="9 10">
    <name type="scientific">Hylemonella gracilis</name>
    <dbReference type="NCBI Taxonomy" id="80880"/>
    <lineage>
        <taxon>Bacteria</taxon>
        <taxon>Pseudomonadati</taxon>
        <taxon>Pseudomonadota</taxon>
        <taxon>Betaproteobacteria</taxon>
        <taxon>Burkholderiales</taxon>
        <taxon>Comamonadaceae</taxon>
        <taxon>Hylemonella</taxon>
    </lineage>
</organism>
<feature type="transmembrane region" description="Helical" evidence="6">
    <location>
        <begin position="16"/>
        <end position="38"/>
    </location>
</feature>
<evidence type="ECO:0000256" key="4">
    <source>
        <dbReference type="PROSITE-ProRule" id="PRU00284"/>
    </source>
</evidence>
<dbReference type="SMART" id="SM00304">
    <property type="entry name" value="HAMP"/>
    <property type="match status" value="1"/>
</dbReference>
<keyword evidence="6" id="KW-0812">Transmembrane</keyword>
<keyword evidence="4" id="KW-0807">Transducer</keyword>
<dbReference type="CDD" id="cd06225">
    <property type="entry name" value="HAMP"/>
    <property type="match status" value="1"/>
</dbReference>
<dbReference type="PROSITE" id="PS50111">
    <property type="entry name" value="CHEMOTAXIS_TRANSDUC_2"/>
    <property type="match status" value="1"/>
</dbReference>
<gene>
    <name evidence="9" type="ORF">DW355_15180</name>
</gene>
<evidence type="ECO:0000256" key="3">
    <source>
        <dbReference type="ARBA" id="ARBA00029447"/>
    </source>
</evidence>
<dbReference type="FunFam" id="1.10.287.950:FF:000001">
    <property type="entry name" value="Methyl-accepting chemotaxis sensory transducer"/>
    <property type="match status" value="1"/>
</dbReference>
<evidence type="ECO:0000313" key="9">
    <source>
        <dbReference type="EMBL" id="QBK05889.1"/>
    </source>
</evidence>
<evidence type="ECO:0000256" key="5">
    <source>
        <dbReference type="SAM" id="MobiDB-lite"/>
    </source>
</evidence>
<evidence type="ECO:0000313" key="10">
    <source>
        <dbReference type="Proteomes" id="UP000292939"/>
    </source>
</evidence>
<evidence type="ECO:0000256" key="6">
    <source>
        <dbReference type="SAM" id="Phobius"/>
    </source>
</evidence>
<dbReference type="SMART" id="SM00283">
    <property type="entry name" value="MA"/>
    <property type="match status" value="1"/>
</dbReference>
<dbReference type="PANTHER" id="PTHR43531">
    <property type="entry name" value="PROTEIN ICFG"/>
    <property type="match status" value="1"/>
</dbReference>
<comment type="subcellular location">
    <subcellularLocation>
        <location evidence="1">Membrane</location>
    </subcellularLocation>
</comment>
<dbReference type="Pfam" id="PF00672">
    <property type="entry name" value="HAMP"/>
    <property type="match status" value="1"/>
</dbReference>
<accession>A0A4V1A2F7</accession>
<dbReference type="PROSITE" id="PS50885">
    <property type="entry name" value="HAMP"/>
    <property type="match status" value="1"/>
</dbReference>
<feature type="transmembrane region" description="Helical" evidence="6">
    <location>
        <begin position="202"/>
        <end position="222"/>
    </location>
</feature>
<dbReference type="KEGG" id="hgr:DW355_15180"/>
<dbReference type="PRINTS" id="PR00260">
    <property type="entry name" value="CHEMTRNSDUCR"/>
</dbReference>
<dbReference type="GO" id="GO:0006935">
    <property type="term" value="P:chemotaxis"/>
    <property type="evidence" value="ECO:0007669"/>
    <property type="project" value="InterPro"/>
</dbReference>
<keyword evidence="6" id="KW-1133">Transmembrane helix</keyword>
<evidence type="ECO:0000256" key="1">
    <source>
        <dbReference type="ARBA" id="ARBA00004370"/>
    </source>
</evidence>
<dbReference type="GO" id="GO:0005886">
    <property type="term" value="C:plasma membrane"/>
    <property type="evidence" value="ECO:0007669"/>
    <property type="project" value="TreeGrafter"/>
</dbReference>
<dbReference type="Proteomes" id="UP000292939">
    <property type="component" value="Chromosome"/>
</dbReference>
<dbReference type="Gene3D" id="1.10.287.950">
    <property type="entry name" value="Methyl-accepting chemotaxis protein"/>
    <property type="match status" value="1"/>
</dbReference>
<dbReference type="InterPro" id="IPR051310">
    <property type="entry name" value="MCP_chemotaxis"/>
</dbReference>
<dbReference type="InterPro" id="IPR004090">
    <property type="entry name" value="Chemotax_Me-accpt_rcpt"/>
</dbReference>
<reference evidence="9 10" key="1">
    <citation type="submission" date="2018-07" db="EMBL/GenBank/DDBJ databases">
        <title>Exploring interactions and the metabolic potential of the ultra-small soil bacteria Hylemonella gracilis.</title>
        <authorList>
            <person name="Tyc O."/>
            <person name="Kulkarni P."/>
            <person name="Gawehns F."/>
            <person name="Hundscheid M."/>
            <person name="Zweers H."/>
            <person name="Garbeva P."/>
        </authorList>
    </citation>
    <scope>NUCLEOTIDE SEQUENCE [LARGE SCALE GENOMIC DNA]</scope>
    <source>
        <strain evidence="9 10">NS1</strain>
    </source>
</reference>
<dbReference type="AlphaFoldDB" id="A0A4V1A2F7"/>
<name>A0A4V1A2F7_9BURK</name>
<dbReference type="GO" id="GO:0004888">
    <property type="term" value="F:transmembrane signaling receptor activity"/>
    <property type="evidence" value="ECO:0007669"/>
    <property type="project" value="InterPro"/>
</dbReference>
<evidence type="ECO:0000259" key="7">
    <source>
        <dbReference type="PROSITE" id="PS50111"/>
    </source>
</evidence>
<dbReference type="InterPro" id="IPR003660">
    <property type="entry name" value="HAMP_dom"/>
</dbReference>
<dbReference type="SUPFAM" id="SSF58104">
    <property type="entry name" value="Methyl-accepting chemotaxis protein (MCP) signaling domain"/>
    <property type="match status" value="1"/>
</dbReference>
<evidence type="ECO:0000259" key="8">
    <source>
        <dbReference type="PROSITE" id="PS50885"/>
    </source>
</evidence>
<feature type="region of interest" description="Disordered" evidence="5">
    <location>
        <begin position="284"/>
        <end position="309"/>
    </location>
</feature>
<sequence>MTANLTMNKLLLSHRLTLGFGVVLALLAIITTTSYWGLARITDGLRYIAEVYTSKADQSQQMDRAVNHVLLAMRNLSLQETRENELRQMDQLHQSLQRYDAVKARLAPTVTSVEEKALFDKLARSEQDARQIFLDARQQAGGDDPEKNAFLLRFDLRRNMEKWDALQRAWSLDIENLARLEAELGQRYSSELQNTSGSIQTLLLAVASVALLAGIGASLLIARSITRPLASSVTLADRIAQGDLSRPQHTERRDEIGQLLTALESMRSQLHDLASEVKATTDGIGSASSEIARGSTDLSQRTEETTSSLAQTAHFMSQLTQRVRDAADVARQASQLAVSASDVASRGGAVVTQVVSTMEGIATDSERIADIVGMIDAIAFQTNILALNAAVEAARAGEQGRGFAVVAGEVRNLAQRSAEAAKEIKGLIGTSTEKVTAGTRLVREAGSTMGDIVNSVQRVTQMIGEISTSAVAQNEGIAQVNDAVNRLDGMSQQNAALVEECTATAALLADQASALAQVVQRFKLVPGEVIGLPQALGHKTRPAPRIALN</sequence>
<dbReference type="InterPro" id="IPR004089">
    <property type="entry name" value="MCPsignal_dom"/>
</dbReference>
<evidence type="ECO:0000256" key="2">
    <source>
        <dbReference type="ARBA" id="ARBA00022481"/>
    </source>
</evidence>
<keyword evidence="2" id="KW-0488">Methylation</keyword>
<proteinExistence type="inferred from homology"/>
<dbReference type="CDD" id="cd11386">
    <property type="entry name" value="MCP_signal"/>
    <property type="match status" value="1"/>
</dbReference>
<feature type="domain" description="HAMP" evidence="8">
    <location>
        <begin position="223"/>
        <end position="275"/>
    </location>
</feature>